<name>A0A382KMN8_9ZZZZ</name>
<organism evidence="1">
    <name type="scientific">marine metagenome</name>
    <dbReference type="NCBI Taxonomy" id="408172"/>
    <lineage>
        <taxon>unclassified sequences</taxon>
        <taxon>metagenomes</taxon>
        <taxon>ecological metagenomes</taxon>
    </lineage>
</organism>
<sequence length="41" mass="4753">MREETQHRLAAIVQVQTTRVAIDLGVVRWRPAGAVEVYWFV</sequence>
<dbReference type="AlphaFoldDB" id="A0A382KMN8"/>
<accession>A0A382KMN8</accession>
<proteinExistence type="predicted"/>
<evidence type="ECO:0000313" key="1">
    <source>
        <dbReference type="EMBL" id="SVC25509.1"/>
    </source>
</evidence>
<protein>
    <submittedName>
        <fullName evidence="1">Uncharacterized protein</fullName>
    </submittedName>
</protein>
<reference evidence="1" key="1">
    <citation type="submission" date="2018-05" db="EMBL/GenBank/DDBJ databases">
        <authorList>
            <person name="Lanie J.A."/>
            <person name="Ng W.-L."/>
            <person name="Kazmierczak K.M."/>
            <person name="Andrzejewski T.M."/>
            <person name="Davidsen T.M."/>
            <person name="Wayne K.J."/>
            <person name="Tettelin H."/>
            <person name="Glass J.I."/>
            <person name="Rusch D."/>
            <person name="Podicherti R."/>
            <person name="Tsui H.-C.T."/>
            <person name="Winkler M.E."/>
        </authorList>
    </citation>
    <scope>NUCLEOTIDE SEQUENCE</scope>
</reference>
<gene>
    <name evidence="1" type="ORF">METZ01_LOCUS278363</name>
</gene>
<dbReference type="EMBL" id="UINC01081547">
    <property type="protein sequence ID" value="SVC25509.1"/>
    <property type="molecule type" value="Genomic_DNA"/>
</dbReference>